<dbReference type="AlphaFoldDB" id="A0A1L9QL50"/>
<dbReference type="Proteomes" id="UP000183940">
    <property type="component" value="Unassembled WGS sequence"/>
</dbReference>
<protein>
    <submittedName>
        <fullName evidence="2">Uncharacterized protein</fullName>
    </submittedName>
</protein>
<proteinExistence type="predicted"/>
<feature type="compositionally biased region" description="Polar residues" evidence="1">
    <location>
        <begin position="71"/>
        <end position="90"/>
    </location>
</feature>
<keyword evidence="3" id="KW-1185">Reference proteome</keyword>
<feature type="region of interest" description="Disordered" evidence="1">
    <location>
        <begin position="69"/>
        <end position="104"/>
    </location>
</feature>
<reference evidence="2" key="1">
    <citation type="submission" date="2016-10" db="EMBL/GenBank/DDBJ databases">
        <title>CRISPR-Cas defence system in Roseofilum reptotaenium: evidence of a bacteriophage-cyanobacterium arms race in the coral black band disease.</title>
        <authorList>
            <person name="Buerger P."/>
            <person name="Wood-Charlson E.M."/>
            <person name="Weynberg K.D."/>
            <person name="Willis B."/>
            <person name="Van Oppen M.J."/>
        </authorList>
    </citation>
    <scope>NUCLEOTIDE SEQUENCE [LARGE SCALE GENOMIC DNA]</scope>
    <source>
        <strain evidence="2">AO1-A</strain>
    </source>
</reference>
<name>A0A1L9QL50_9CYAN</name>
<evidence type="ECO:0000313" key="2">
    <source>
        <dbReference type="EMBL" id="OJJ18427.1"/>
    </source>
</evidence>
<dbReference type="EMBL" id="MLAW01000055">
    <property type="protein sequence ID" value="OJJ18427.1"/>
    <property type="molecule type" value="Genomic_DNA"/>
</dbReference>
<accession>A0A1L9QL50</accession>
<sequence length="127" mass="14398">MNSETLVQLLQQSFHVTLGATASFAEVLQDEQKREESWRKLTQELAELTREWSEKGKITEEEARNFVDNLMKQNGNSPDTASESDSSGITEQLEAPTASNPQVELEELTEQIATLRSELEQLRQEES</sequence>
<gene>
    <name evidence="2" type="ORF">BI308_22295</name>
</gene>
<comment type="caution">
    <text evidence="2">The sequence shown here is derived from an EMBL/GenBank/DDBJ whole genome shotgun (WGS) entry which is preliminary data.</text>
</comment>
<dbReference type="STRING" id="1925591.BI308_22295"/>
<organism evidence="2 3">
    <name type="scientific">Roseofilum reptotaenium AO1-A</name>
    <dbReference type="NCBI Taxonomy" id="1925591"/>
    <lineage>
        <taxon>Bacteria</taxon>
        <taxon>Bacillati</taxon>
        <taxon>Cyanobacteriota</taxon>
        <taxon>Cyanophyceae</taxon>
        <taxon>Desertifilales</taxon>
        <taxon>Desertifilaceae</taxon>
        <taxon>Roseofilum</taxon>
    </lineage>
</organism>
<evidence type="ECO:0000256" key="1">
    <source>
        <dbReference type="SAM" id="MobiDB-lite"/>
    </source>
</evidence>
<evidence type="ECO:0000313" key="3">
    <source>
        <dbReference type="Proteomes" id="UP000183940"/>
    </source>
</evidence>